<comment type="subcellular location">
    <subcellularLocation>
        <location evidence="1">Membrane</location>
        <topology evidence="1">Multi-pass membrane protein</topology>
    </subcellularLocation>
</comment>
<dbReference type="AlphaFoldDB" id="A0A6A5Z5I2"/>
<dbReference type="InterPro" id="IPR004342">
    <property type="entry name" value="EXS_C"/>
</dbReference>
<feature type="domain" description="EXS" evidence="6">
    <location>
        <begin position="1"/>
        <end position="122"/>
    </location>
</feature>
<dbReference type="OrthoDB" id="3791715at2759"/>
<dbReference type="Pfam" id="PF03124">
    <property type="entry name" value="EXS"/>
    <property type="match status" value="1"/>
</dbReference>
<name>A0A6A5Z5I2_9PLEO</name>
<keyword evidence="2" id="KW-0812">Transmembrane</keyword>
<keyword evidence="8" id="KW-1185">Reference proteome</keyword>
<evidence type="ECO:0000259" key="6">
    <source>
        <dbReference type="PROSITE" id="PS51380"/>
    </source>
</evidence>
<organism evidence="7 8">
    <name type="scientific">Lophiotrema nucula</name>
    <dbReference type="NCBI Taxonomy" id="690887"/>
    <lineage>
        <taxon>Eukaryota</taxon>
        <taxon>Fungi</taxon>
        <taxon>Dikarya</taxon>
        <taxon>Ascomycota</taxon>
        <taxon>Pezizomycotina</taxon>
        <taxon>Dothideomycetes</taxon>
        <taxon>Pleosporomycetidae</taxon>
        <taxon>Pleosporales</taxon>
        <taxon>Lophiotremataceae</taxon>
        <taxon>Lophiotrema</taxon>
    </lineage>
</organism>
<dbReference type="Proteomes" id="UP000799770">
    <property type="component" value="Unassembled WGS sequence"/>
</dbReference>
<feature type="compositionally biased region" description="Acidic residues" evidence="5">
    <location>
        <begin position="245"/>
        <end position="270"/>
    </location>
</feature>
<proteinExistence type="predicted"/>
<feature type="compositionally biased region" description="Basic and acidic residues" evidence="5">
    <location>
        <begin position="129"/>
        <end position="153"/>
    </location>
</feature>
<dbReference type="PANTHER" id="PTHR10783">
    <property type="entry name" value="XENOTROPIC AND POLYTROPIC RETROVIRUS RECEPTOR 1-RELATED"/>
    <property type="match status" value="1"/>
</dbReference>
<sequence length="286" mass="32605">MIINLPCPGIWDVFMDWSLGDTTARHRFLRKHLGYKKVWMYYVAMIIDPILRFNWIPYAILPLETQHSTTLSFGISLSEVCRRGLWTLFRVENEHCTNVGRFRASRDIPLPYDIPSPSISTRSTEEEERASHEYEDLHPQVADHEPQGKDHSPKQKTHPTPPSLAPTAQGVTTSTDLEAQRTRSSTHSHRRRPRASTLGTDESPLQRGLTRVGTIIRTAHAQDFERRRKPELGKEERNLTKDDEGSSDEDDDDDDEEEESGGLTDNEEEEIHSNVEIGKGHDSAGE</sequence>
<keyword evidence="4" id="KW-0472">Membrane</keyword>
<gene>
    <name evidence="7" type="ORF">BDV96DRAFT_116003</name>
</gene>
<evidence type="ECO:0000256" key="2">
    <source>
        <dbReference type="ARBA" id="ARBA00022692"/>
    </source>
</evidence>
<evidence type="ECO:0000313" key="8">
    <source>
        <dbReference type="Proteomes" id="UP000799770"/>
    </source>
</evidence>
<reference evidence="7" key="1">
    <citation type="journal article" date="2020" name="Stud. Mycol.">
        <title>101 Dothideomycetes genomes: a test case for predicting lifestyles and emergence of pathogens.</title>
        <authorList>
            <person name="Haridas S."/>
            <person name="Albert R."/>
            <person name="Binder M."/>
            <person name="Bloem J."/>
            <person name="Labutti K."/>
            <person name="Salamov A."/>
            <person name="Andreopoulos B."/>
            <person name="Baker S."/>
            <person name="Barry K."/>
            <person name="Bills G."/>
            <person name="Bluhm B."/>
            <person name="Cannon C."/>
            <person name="Castanera R."/>
            <person name="Culley D."/>
            <person name="Daum C."/>
            <person name="Ezra D."/>
            <person name="Gonzalez J."/>
            <person name="Henrissat B."/>
            <person name="Kuo A."/>
            <person name="Liang C."/>
            <person name="Lipzen A."/>
            <person name="Lutzoni F."/>
            <person name="Magnuson J."/>
            <person name="Mondo S."/>
            <person name="Nolan M."/>
            <person name="Ohm R."/>
            <person name="Pangilinan J."/>
            <person name="Park H.-J."/>
            <person name="Ramirez L."/>
            <person name="Alfaro M."/>
            <person name="Sun H."/>
            <person name="Tritt A."/>
            <person name="Yoshinaga Y."/>
            <person name="Zwiers L.-H."/>
            <person name="Turgeon B."/>
            <person name="Goodwin S."/>
            <person name="Spatafora J."/>
            <person name="Crous P."/>
            <person name="Grigoriev I."/>
        </authorList>
    </citation>
    <scope>NUCLEOTIDE SEQUENCE</scope>
    <source>
        <strain evidence="7">CBS 627.86</strain>
    </source>
</reference>
<dbReference type="EMBL" id="ML977327">
    <property type="protein sequence ID" value="KAF2113668.1"/>
    <property type="molecule type" value="Genomic_DNA"/>
</dbReference>
<dbReference type="GO" id="GO:0000822">
    <property type="term" value="F:inositol hexakisphosphate binding"/>
    <property type="evidence" value="ECO:0007669"/>
    <property type="project" value="TreeGrafter"/>
</dbReference>
<feature type="region of interest" description="Disordered" evidence="5">
    <location>
        <begin position="113"/>
        <end position="286"/>
    </location>
</feature>
<dbReference type="PROSITE" id="PS51380">
    <property type="entry name" value="EXS"/>
    <property type="match status" value="1"/>
</dbReference>
<accession>A0A6A5Z5I2</accession>
<dbReference type="GO" id="GO:0006817">
    <property type="term" value="P:phosphate ion transport"/>
    <property type="evidence" value="ECO:0007669"/>
    <property type="project" value="TreeGrafter"/>
</dbReference>
<evidence type="ECO:0000256" key="3">
    <source>
        <dbReference type="ARBA" id="ARBA00022989"/>
    </source>
</evidence>
<feature type="compositionally biased region" description="Basic and acidic residues" evidence="5">
    <location>
        <begin position="220"/>
        <end position="244"/>
    </location>
</feature>
<dbReference type="GO" id="GO:0016036">
    <property type="term" value="P:cellular response to phosphate starvation"/>
    <property type="evidence" value="ECO:0007669"/>
    <property type="project" value="TreeGrafter"/>
</dbReference>
<dbReference type="PANTHER" id="PTHR10783:SF103">
    <property type="entry name" value="SOLUTE CARRIER FAMILY 53 MEMBER 1"/>
    <property type="match status" value="1"/>
</dbReference>
<keyword evidence="3" id="KW-1133">Transmembrane helix</keyword>
<evidence type="ECO:0000313" key="7">
    <source>
        <dbReference type="EMBL" id="KAF2113668.1"/>
    </source>
</evidence>
<dbReference type="GO" id="GO:0005886">
    <property type="term" value="C:plasma membrane"/>
    <property type="evidence" value="ECO:0007669"/>
    <property type="project" value="TreeGrafter"/>
</dbReference>
<evidence type="ECO:0000256" key="1">
    <source>
        <dbReference type="ARBA" id="ARBA00004141"/>
    </source>
</evidence>
<evidence type="ECO:0000256" key="4">
    <source>
        <dbReference type="ARBA" id="ARBA00023136"/>
    </source>
</evidence>
<dbReference type="GO" id="GO:0005794">
    <property type="term" value="C:Golgi apparatus"/>
    <property type="evidence" value="ECO:0007669"/>
    <property type="project" value="TreeGrafter"/>
</dbReference>
<evidence type="ECO:0000256" key="5">
    <source>
        <dbReference type="SAM" id="MobiDB-lite"/>
    </source>
</evidence>
<feature type="compositionally biased region" description="Basic residues" evidence="5">
    <location>
        <begin position="184"/>
        <end position="194"/>
    </location>
</feature>
<protein>
    <submittedName>
        <fullName evidence="7">EXS family-domain-containing protein</fullName>
    </submittedName>
</protein>